<dbReference type="GO" id="GO:0043138">
    <property type="term" value="F:3'-5' DNA helicase activity"/>
    <property type="evidence" value="ECO:0007669"/>
    <property type="project" value="UniProtKB-EC"/>
</dbReference>
<dbReference type="Gene3D" id="3.40.50.300">
    <property type="entry name" value="P-loop containing nucleotide triphosphate hydrolases"/>
    <property type="match status" value="2"/>
</dbReference>
<feature type="compositionally biased region" description="Low complexity" evidence="4">
    <location>
        <begin position="489"/>
        <end position="499"/>
    </location>
</feature>
<dbReference type="GO" id="GO:0000724">
    <property type="term" value="P:double-strand break repair via homologous recombination"/>
    <property type="evidence" value="ECO:0007669"/>
    <property type="project" value="TreeGrafter"/>
</dbReference>
<name>A0A915J065_ROMCU</name>
<feature type="domain" description="Helicase C-terminal" evidence="5">
    <location>
        <begin position="62"/>
        <end position="224"/>
    </location>
</feature>
<dbReference type="SUPFAM" id="SSF52540">
    <property type="entry name" value="P-loop containing nucleoside triphosphate hydrolases"/>
    <property type="match status" value="1"/>
</dbReference>
<dbReference type="GO" id="GO:0009378">
    <property type="term" value="F:four-way junction helicase activity"/>
    <property type="evidence" value="ECO:0007669"/>
    <property type="project" value="TreeGrafter"/>
</dbReference>
<accession>A0A915J065</accession>
<dbReference type="PANTHER" id="PTHR13710">
    <property type="entry name" value="DNA HELICASE RECQ FAMILY MEMBER"/>
    <property type="match status" value="1"/>
</dbReference>
<dbReference type="EC" id="5.6.2.4" evidence="3"/>
<dbReference type="GO" id="GO:0005694">
    <property type="term" value="C:chromosome"/>
    <property type="evidence" value="ECO:0007669"/>
    <property type="project" value="TreeGrafter"/>
</dbReference>
<keyword evidence="6" id="KW-1185">Reference proteome</keyword>
<dbReference type="PANTHER" id="PTHR13710:SF152">
    <property type="entry name" value="ATP-DEPENDENT DNA HELICASE Q5"/>
    <property type="match status" value="1"/>
</dbReference>
<dbReference type="AlphaFoldDB" id="A0A915J065"/>
<dbReference type="Proteomes" id="UP000887565">
    <property type="component" value="Unplaced"/>
</dbReference>
<dbReference type="GO" id="GO:0005737">
    <property type="term" value="C:cytoplasm"/>
    <property type="evidence" value="ECO:0007669"/>
    <property type="project" value="TreeGrafter"/>
</dbReference>
<evidence type="ECO:0000313" key="7">
    <source>
        <dbReference type="WBParaSite" id="nRc.2.0.1.t19479-RA"/>
    </source>
</evidence>
<dbReference type="CDD" id="cd18794">
    <property type="entry name" value="SF2_C_RecQ"/>
    <property type="match status" value="1"/>
</dbReference>
<dbReference type="GO" id="GO:0005634">
    <property type="term" value="C:nucleus"/>
    <property type="evidence" value="ECO:0007669"/>
    <property type="project" value="TreeGrafter"/>
</dbReference>
<evidence type="ECO:0000256" key="3">
    <source>
        <dbReference type="ARBA" id="ARBA00034808"/>
    </source>
</evidence>
<comment type="similarity">
    <text evidence="1">Belongs to the helicase family. RecQ subfamily.</text>
</comment>
<dbReference type="Pfam" id="PF16124">
    <property type="entry name" value="RecQ_Zn_bind"/>
    <property type="match status" value="1"/>
</dbReference>
<dbReference type="PROSITE" id="PS51194">
    <property type="entry name" value="HELICASE_CTER"/>
    <property type="match status" value="1"/>
</dbReference>
<feature type="region of interest" description="Disordered" evidence="4">
    <location>
        <begin position="469"/>
        <end position="499"/>
    </location>
</feature>
<comment type="catalytic activity">
    <reaction evidence="2">
        <text>Couples ATP hydrolysis with the unwinding of duplex DNA by translocating in the 3'-5' direction.</text>
        <dbReference type="EC" id="5.6.2.4"/>
    </reaction>
</comment>
<evidence type="ECO:0000256" key="2">
    <source>
        <dbReference type="ARBA" id="ARBA00034617"/>
    </source>
</evidence>
<reference evidence="7" key="1">
    <citation type="submission" date="2022-11" db="UniProtKB">
        <authorList>
            <consortium name="WormBaseParasite"/>
        </authorList>
    </citation>
    <scope>IDENTIFICATION</scope>
</reference>
<dbReference type="InterPro" id="IPR001650">
    <property type="entry name" value="Helicase_C-like"/>
</dbReference>
<feature type="region of interest" description="Disordered" evidence="4">
    <location>
        <begin position="527"/>
        <end position="555"/>
    </location>
</feature>
<dbReference type="InterPro" id="IPR032284">
    <property type="entry name" value="RecQ_Zn-bd"/>
</dbReference>
<dbReference type="SMART" id="SM00490">
    <property type="entry name" value="HELICc"/>
    <property type="match status" value="1"/>
</dbReference>
<feature type="compositionally biased region" description="Low complexity" evidence="4">
    <location>
        <begin position="534"/>
        <end position="555"/>
    </location>
</feature>
<proteinExistence type="inferred from homology"/>
<organism evidence="6 7">
    <name type="scientific">Romanomermis culicivorax</name>
    <name type="common">Nematode worm</name>
    <dbReference type="NCBI Taxonomy" id="13658"/>
    <lineage>
        <taxon>Eukaryota</taxon>
        <taxon>Metazoa</taxon>
        <taxon>Ecdysozoa</taxon>
        <taxon>Nematoda</taxon>
        <taxon>Enoplea</taxon>
        <taxon>Dorylaimia</taxon>
        <taxon>Mermithida</taxon>
        <taxon>Mermithoidea</taxon>
        <taxon>Mermithidae</taxon>
        <taxon>Romanomermis</taxon>
    </lineage>
</organism>
<sequence length="642" mass="72271">MLRPDYLKLGDLRERFKNVVWMALTATATKKVVGEICQYLKLRSPKTFKISAFRKNLFYDVQFKELLSESYENHLASYLKDRLQDDDSGIIYCRTKDGCVDLAAKLSGFRIKAAPYHAGLPPKQRSEIQQKWMNGEVTVVVATISFGMGVDKSNVRVVVHWSLPPSICAYYQESGRAGRDGREAYCRIYYSKIERNTVGYLLTQDFSKYKDRKDLTPEKQKAMISASQDAFEQLVNMFEKATCRHAAIAAYFDDEKPNCSKMCDYCLEPKSCALSIKLFEAQCIAQRTKIFSSADNDVLELYGGGRSGYDSKYNENDDGSYVAEKAAAQEKIDRAKLISEEFKKRRLASSQKNVQYDKAAIEERKKLESLSRLIDVSSTKVEKLSLQTRESSLAKLCDAIKENVSKCESNICDDEIVKLAASLEYSLFLAARSLVSYINSLTRAVKDIQCSTAHKRQFNRFAPANSVNSKNASYEESTDDIMSPIQTNSSPTSTFFESSRSSERLATNLPIAGFCKASALPVENQRMKESQNLSSVESPPTNSPSSVSPNCSDLSSANKRKITASDYYATKKKCATSTANTNGDSYVLTEESLRMNDDSSMSEMYTKSKWKLIPFDGLRSKTEKNVYQSERLVQIEQCVKFA</sequence>
<dbReference type="InterPro" id="IPR027417">
    <property type="entry name" value="P-loop_NTPase"/>
</dbReference>
<protein>
    <recommendedName>
        <fullName evidence="3">DNA 3'-5' helicase</fullName>
        <ecNumber evidence="3">5.6.2.4</ecNumber>
    </recommendedName>
</protein>
<evidence type="ECO:0000256" key="4">
    <source>
        <dbReference type="SAM" id="MobiDB-lite"/>
    </source>
</evidence>
<evidence type="ECO:0000256" key="1">
    <source>
        <dbReference type="ARBA" id="ARBA00005446"/>
    </source>
</evidence>
<dbReference type="WBParaSite" id="nRc.2.0.1.t19479-RA">
    <property type="protein sequence ID" value="nRc.2.0.1.t19479-RA"/>
    <property type="gene ID" value="nRc.2.0.1.g19479"/>
</dbReference>
<evidence type="ECO:0000259" key="5">
    <source>
        <dbReference type="PROSITE" id="PS51194"/>
    </source>
</evidence>
<evidence type="ECO:0000313" key="6">
    <source>
        <dbReference type="Proteomes" id="UP000887565"/>
    </source>
</evidence>
<dbReference type="Pfam" id="PF00271">
    <property type="entry name" value="Helicase_C"/>
    <property type="match status" value="1"/>
</dbReference>